<dbReference type="EMBL" id="LJIJ01001088">
    <property type="protein sequence ID" value="ODM93059.1"/>
    <property type="molecule type" value="Genomic_DNA"/>
</dbReference>
<protein>
    <submittedName>
        <fullName evidence="1">Uncharacterized protein</fullName>
    </submittedName>
</protein>
<evidence type="ECO:0000313" key="1">
    <source>
        <dbReference type="EMBL" id="ODM93059.1"/>
    </source>
</evidence>
<name>A0A1D2MJ95_ORCCI</name>
<keyword evidence="2" id="KW-1185">Reference proteome</keyword>
<reference evidence="1 2" key="1">
    <citation type="journal article" date="2016" name="Genome Biol. Evol.">
        <title>Gene Family Evolution Reflects Adaptation to Soil Environmental Stressors in the Genome of the Collembolan Orchesella cincta.</title>
        <authorList>
            <person name="Faddeeva-Vakhrusheva A."/>
            <person name="Derks M.F."/>
            <person name="Anvar S.Y."/>
            <person name="Agamennone V."/>
            <person name="Suring W."/>
            <person name="Smit S."/>
            <person name="van Straalen N.M."/>
            <person name="Roelofs D."/>
        </authorList>
    </citation>
    <scope>NUCLEOTIDE SEQUENCE [LARGE SCALE GENOMIC DNA]</scope>
    <source>
        <tissue evidence="1">Mixed pool</tissue>
    </source>
</reference>
<feature type="non-terminal residue" evidence="1">
    <location>
        <position position="1"/>
    </location>
</feature>
<sequence>YNGKPVNWNFLTFAYASCDLYVGTICEPTDLKHETKCNWRKGWTDNYELAINYTAVTEFGFNGSDCTAVLTNNNLANIFAKYQNAKHQGRCRLRDLIRHSGLPCNNREETQRGSYALL</sequence>
<accession>A0A1D2MJ95</accession>
<evidence type="ECO:0000313" key="2">
    <source>
        <dbReference type="Proteomes" id="UP000094527"/>
    </source>
</evidence>
<dbReference type="AlphaFoldDB" id="A0A1D2MJ95"/>
<organism evidence="1 2">
    <name type="scientific">Orchesella cincta</name>
    <name type="common">Springtail</name>
    <name type="synonym">Podura cincta</name>
    <dbReference type="NCBI Taxonomy" id="48709"/>
    <lineage>
        <taxon>Eukaryota</taxon>
        <taxon>Metazoa</taxon>
        <taxon>Ecdysozoa</taxon>
        <taxon>Arthropoda</taxon>
        <taxon>Hexapoda</taxon>
        <taxon>Collembola</taxon>
        <taxon>Entomobryomorpha</taxon>
        <taxon>Entomobryoidea</taxon>
        <taxon>Orchesellidae</taxon>
        <taxon>Orchesellinae</taxon>
        <taxon>Orchesella</taxon>
    </lineage>
</organism>
<dbReference type="Proteomes" id="UP000094527">
    <property type="component" value="Unassembled WGS sequence"/>
</dbReference>
<comment type="caution">
    <text evidence="1">The sequence shown here is derived from an EMBL/GenBank/DDBJ whole genome shotgun (WGS) entry which is preliminary data.</text>
</comment>
<proteinExistence type="predicted"/>
<gene>
    <name evidence="1" type="ORF">Ocin01_13625</name>
</gene>